<dbReference type="NCBIfam" id="TIGR01444">
    <property type="entry name" value="fkbM_fam"/>
    <property type="match status" value="1"/>
</dbReference>
<dbReference type="PANTHER" id="PTHR34203:SF15">
    <property type="entry name" value="SLL1173 PROTEIN"/>
    <property type="match status" value="1"/>
</dbReference>
<feature type="domain" description="Methyltransferase FkbM" evidence="1">
    <location>
        <begin position="390"/>
        <end position="511"/>
    </location>
</feature>
<keyword evidence="2" id="KW-0489">Methyltransferase</keyword>
<dbReference type="EMBL" id="FWZX01000002">
    <property type="protein sequence ID" value="SME99009.1"/>
    <property type="molecule type" value="Genomic_DNA"/>
</dbReference>
<dbReference type="Pfam" id="PF00106">
    <property type="entry name" value="adh_short"/>
    <property type="match status" value="1"/>
</dbReference>
<dbReference type="Pfam" id="PF05050">
    <property type="entry name" value="Methyltransf_21"/>
    <property type="match status" value="1"/>
</dbReference>
<gene>
    <name evidence="2" type="ORF">SAMN05428998_102234</name>
</gene>
<evidence type="ECO:0000313" key="2">
    <source>
        <dbReference type="EMBL" id="SME99009.1"/>
    </source>
</evidence>
<protein>
    <submittedName>
        <fullName evidence="2">Methyltransferase, FkbM family</fullName>
    </submittedName>
</protein>
<dbReference type="SUPFAM" id="SSF51735">
    <property type="entry name" value="NAD(P)-binding Rossmann-fold domains"/>
    <property type="match status" value="1"/>
</dbReference>
<dbReference type="RefSeq" id="WP_085121303.1">
    <property type="nucleotide sequence ID" value="NZ_FWZX01000002.1"/>
</dbReference>
<dbReference type="InterPro" id="IPR052514">
    <property type="entry name" value="SAM-dependent_MTase"/>
</dbReference>
<keyword evidence="2" id="KW-0808">Transferase</keyword>
<organism evidence="2 3">
    <name type="scientific">Tistlia consotensis USBA 355</name>
    <dbReference type="NCBI Taxonomy" id="560819"/>
    <lineage>
        <taxon>Bacteria</taxon>
        <taxon>Pseudomonadati</taxon>
        <taxon>Pseudomonadota</taxon>
        <taxon>Alphaproteobacteria</taxon>
        <taxon>Rhodospirillales</taxon>
        <taxon>Rhodovibrionaceae</taxon>
        <taxon>Tistlia</taxon>
    </lineage>
</organism>
<dbReference type="SUPFAM" id="SSF53335">
    <property type="entry name" value="S-adenosyl-L-methionine-dependent methyltransferases"/>
    <property type="match status" value="1"/>
</dbReference>
<dbReference type="InterPro" id="IPR002347">
    <property type="entry name" value="SDR_fam"/>
</dbReference>
<proteinExistence type="predicted"/>
<accession>A0A1Y6B8V7</accession>
<dbReference type="PANTHER" id="PTHR34203">
    <property type="entry name" value="METHYLTRANSFERASE, FKBM FAMILY PROTEIN"/>
    <property type="match status" value="1"/>
</dbReference>
<dbReference type="GO" id="GO:0008168">
    <property type="term" value="F:methyltransferase activity"/>
    <property type="evidence" value="ECO:0007669"/>
    <property type="project" value="UniProtKB-KW"/>
</dbReference>
<dbReference type="Proteomes" id="UP000192917">
    <property type="component" value="Unassembled WGS sequence"/>
</dbReference>
<dbReference type="InterPro" id="IPR006342">
    <property type="entry name" value="FkbM_mtfrase"/>
</dbReference>
<name>A0A1Y6B8V7_9PROT</name>
<dbReference type="CDD" id="cd05233">
    <property type="entry name" value="SDR_c"/>
    <property type="match status" value="1"/>
</dbReference>
<evidence type="ECO:0000259" key="1">
    <source>
        <dbReference type="Pfam" id="PF05050"/>
    </source>
</evidence>
<dbReference type="GO" id="GO:0032259">
    <property type="term" value="P:methylation"/>
    <property type="evidence" value="ECO:0007669"/>
    <property type="project" value="UniProtKB-KW"/>
</dbReference>
<keyword evidence="3" id="KW-1185">Reference proteome</keyword>
<dbReference type="Gene3D" id="3.40.50.150">
    <property type="entry name" value="Vaccinia Virus protein VP39"/>
    <property type="match status" value="1"/>
</dbReference>
<evidence type="ECO:0000313" key="3">
    <source>
        <dbReference type="Proteomes" id="UP000192917"/>
    </source>
</evidence>
<sequence length="583" mass="62719">MTSSQQTPDAPQTARDLPRRLILSISSDIGLALAKAWLAEGCQVAGTYRTHSPALDELERAGAVLAPCDLSDAASVGAAARTLAAEGAWDVLVVAPGAMEPVGSFEAVGFDAWEQSVQVNFTAQLRALHGLLPARRRDSAQGPLVLFFAAGGTNGAPTNYSAYTVAKVASIKMCELLDAEIPDTRFAIVGPGWVKTKIHQATLDAKEAAGDNYRRTVEMLDGGDWVSMDKVVACCDWLVGAGRETIGGRNFSVAHDRWGTAELEALLADDPDMYKLRRAGNDKLVGKGAFRHVAPEELLARQFEVLPVDLDDHRPDAPAYAFLKAAAQHAVGQMFGPGNRRPRRFGPFGALTFPYHGMGAIDSLDLFGLDELILFAFYNANRGRYRKAGDVGANIGLHSLMLARSGFQVRCFEPDPVHAKLLRRNLELNGVADRVELIEAAVSDRPGQAEFVRVLGNTTGSHLSGAKANPYGELERFPVELKPIGEIMDWADLVKIDAEGHETQIIRGTTRAHWQGTDAVMEIGTPENAEIVFAHLKGLGVNLFAQKTGWRQVATVADMPTSYRDGSLFVTAAAAMPWGAGPG</sequence>
<dbReference type="InterPro" id="IPR029063">
    <property type="entry name" value="SAM-dependent_MTases_sf"/>
</dbReference>
<reference evidence="2 3" key="1">
    <citation type="submission" date="2017-04" db="EMBL/GenBank/DDBJ databases">
        <authorList>
            <person name="Afonso C.L."/>
            <person name="Miller P.J."/>
            <person name="Scott M.A."/>
            <person name="Spackman E."/>
            <person name="Goraichik I."/>
            <person name="Dimitrov K.M."/>
            <person name="Suarez D.L."/>
            <person name="Swayne D.E."/>
        </authorList>
    </citation>
    <scope>NUCLEOTIDE SEQUENCE [LARGE SCALE GENOMIC DNA]</scope>
    <source>
        <strain evidence="2 3">USBA 355</strain>
    </source>
</reference>
<dbReference type="STRING" id="560819.SAMN05428998_102234"/>
<dbReference type="Gene3D" id="3.40.50.720">
    <property type="entry name" value="NAD(P)-binding Rossmann-like Domain"/>
    <property type="match status" value="1"/>
</dbReference>
<dbReference type="AlphaFoldDB" id="A0A1Y6B8V7"/>
<dbReference type="InterPro" id="IPR036291">
    <property type="entry name" value="NAD(P)-bd_dom_sf"/>
</dbReference>